<dbReference type="InterPro" id="IPR033905">
    <property type="entry name" value="Secretory_peroxidase"/>
</dbReference>
<protein>
    <recommendedName>
        <fullName evidence="4 21">Peroxidase</fullName>
        <ecNumber evidence="4 21">1.11.1.7</ecNumber>
    </recommendedName>
</protein>
<evidence type="ECO:0000256" key="17">
    <source>
        <dbReference type="PIRSR" id="PIRSR600823-2"/>
    </source>
</evidence>
<dbReference type="GO" id="GO:0004601">
    <property type="term" value="F:peroxidase activity"/>
    <property type="evidence" value="ECO:0000318"/>
    <property type="project" value="GO_Central"/>
</dbReference>
<dbReference type="Gene3D" id="1.10.420.10">
    <property type="entry name" value="Peroxidase, domain 2"/>
    <property type="match status" value="1"/>
</dbReference>
<dbReference type="InterPro" id="IPR002016">
    <property type="entry name" value="Haem_peroxidase"/>
</dbReference>
<evidence type="ECO:0000256" key="11">
    <source>
        <dbReference type="ARBA" id="ARBA00023002"/>
    </source>
</evidence>
<keyword evidence="24" id="KW-1185">Reference proteome</keyword>
<organism evidence="23 24">
    <name type="scientific">Theobroma cacao</name>
    <name type="common">Cacao</name>
    <name type="synonym">Cocoa</name>
    <dbReference type="NCBI Taxonomy" id="3641"/>
    <lineage>
        <taxon>Eukaryota</taxon>
        <taxon>Viridiplantae</taxon>
        <taxon>Streptophyta</taxon>
        <taxon>Embryophyta</taxon>
        <taxon>Tracheophyta</taxon>
        <taxon>Spermatophyta</taxon>
        <taxon>Magnoliopsida</taxon>
        <taxon>eudicotyledons</taxon>
        <taxon>Gunneridae</taxon>
        <taxon>Pentapetalae</taxon>
        <taxon>rosids</taxon>
        <taxon>malvids</taxon>
        <taxon>Malvales</taxon>
        <taxon>Malvaceae</taxon>
        <taxon>Byttnerioideae</taxon>
        <taxon>Theobroma</taxon>
    </lineage>
</organism>
<dbReference type="PRINTS" id="PR00458">
    <property type="entry name" value="PEROXIDASE"/>
</dbReference>
<keyword evidence="10 18" id="KW-0106">Calcium</keyword>
<keyword evidence="15 21" id="KW-0376">Hydrogen peroxide</keyword>
<comment type="catalytic activity">
    <reaction evidence="1 21">
        <text>2 a phenolic donor + H2O2 = 2 a phenolic radical donor + 2 H2O</text>
        <dbReference type="Rhea" id="RHEA:56136"/>
        <dbReference type="ChEBI" id="CHEBI:15377"/>
        <dbReference type="ChEBI" id="CHEBI:16240"/>
        <dbReference type="ChEBI" id="CHEBI:139520"/>
        <dbReference type="ChEBI" id="CHEBI:139521"/>
        <dbReference type="EC" id="1.11.1.7"/>
    </reaction>
</comment>
<evidence type="ECO:0000313" key="24">
    <source>
        <dbReference type="Proteomes" id="UP000026915"/>
    </source>
</evidence>
<dbReference type="PROSITE" id="PS50873">
    <property type="entry name" value="PEROXIDASE_4"/>
    <property type="match status" value="1"/>
</dbReference>
<dbReference type="FunFam" id="1.10.520.10:FF:000006">
    <property type="entry name" value="Peroxidase"/>
    <property type="match status" value="1"/>
</dbReference>
<evidence type="ECO:0000313" key="23">
    <source>
        <dbReference type="EMBL" id="EOY13946.1"/>
    </source>
</evidence>
<evidence type="ECO:0000256" key="7">
    <source>
        <dbReference type="ARBA" id="ARBA00022617"/>
    </source>
</evidence>
<feature type="disulfide bond" evidence="20">
    <location>
        <begin position="82"/>
        <end position="164"/>
    </location>
</feature>
<feature type="disulfide bond" evidence="20">
    <location>
        <begin position="170"/>
        <end position="388"/>
    </location>
</feature>
<evidence type="ECO:0000256" key="10">
    <source>
        <dbReference type="ARBA" id="ARBA00022837"/>
    </source>
</evidence>
<feature type="binding site" evidence="17">
    <location>
        <position position="212"/>
    </location>
    <ligand>
        <name>substrate</name>
    </ligand>
</feature>
<evidence type="ECO:0000256" key="6">
    <source>
        <dbReference type="ARBA" id="ARBA00022559"/>
    </source>
</evidence>
<evidence type="ECO:0000256" key="20">
    <source>
        <dbReference type="PIRSR" id="PIRSR600823-5"/>
    </source>
</evidence>
<keyword evidence="11 21" id="KW-0560">Oxidoreductase</keyword>
<dbReference type="STRING" id="3641.A0A061FA83"/>
<dbReference type="eggNOG" id="ENOG502QSS8">
    <property type="taxonomic scope" value="Eukaryota"/>
</dbReference>
<evidence type="ECO:0000256" key="21">
    <source>
        <dbReference type="RuleBase" id="RU362060"/>
    </source>
</evidence>
<dbReference type="Proteomes" id="UP000026915">
    <property type="component" value="Chromosome 7"/>
</dbReference>
<dbReference type="GO" id="GO:0009505">
    <property type="term" value="C:plant-type cell wall"/>
    <property type="evidence" value="ECO:0000318"/>
    <property type="project" value="GO_Central"/>
</dbReference>
<dbReference type="Pfam" id="PF00141">
    <property type="entry name" value="peroxidase"/>
    <property type="match status" value="1"/>
</dbReference>
<dbReference type="GO" id="GO:0140825">
    <property type="term" value="F:lactoperoxidase activity"/>
    <property type="evidence" value="ECO:0007669"/>
    <property type="project" value="UniProtKB-EC"/>
</dbReference>
<feature type="binding site" evidence="18">
    <location>
        <position position="138"/>
    </location>
    <ligand>
        <name>Ca(2+)</name>
        <dbReference type="ChEBI" id="CHEBI:29108"/>
        <label>1</label>
    </ligand>
</feature>
<reference evidence="23 24" key="1">
    <citation type="journal article" date="2013" name="Genome Biol.">
        <title>The genome sequence of the most widely cultivated cacao type and its use to identify candidate genes regulating pod color.</title>
        <authorList>
            <person name="Motamayor J.C."/>
            <person name="Mockaitis K."/>
            <person name="Schmutz J."/>
            <person name="Haiminen N."/>
            <person name="Iii D.L."/>
            <person name="Cornejo O."/>
            <person name="Findley S.D."/>
            <person name="Zheng P."/>
            <person name="Utro F."/>
            <person name="Royaert S."/>
            <person name="Saski C."/>
            <person name="Jenkins J."/>
            <person name="Podicheti R."/>
            <person name="Zhao M."/>
            <person name="Scheffler B.E."/>
            <person name="Stack J.C."/>
            <person name="Feltus F.A."/>
            <person name="Mustiga G.M."/>
            <person name="Amores F."/>
            <person name="Phillips W."/>
            <person name="Marelli J.P."/>
            <person name="May G.D."/>
            <person name="Shapiro H."/>
            <person name="Ma J."/>
            <person name="Bustamante C.D."/>
            <person name="Schnell R.J."/>
            <person name="Main D."/>
            <person name="Gilbert D."/>
            <person name="Parida L."/>
            <person name="Kuhn D.N."/>
        </authorList>
    </citation>
    <scope>NUCLEOTIDE SEQUENCE [LARGE SCALE GENOMIC DNA]</scope>
    <source>
        <strain evidence="24">cv. Matina 1-6</strain>
    </source>
</reference>
<evidence type="ECO:0000256" key="1">
    <source>
        <dbReference type="ARBA" id="ARBA00000189"/>
    </source>
</evidence>
<keyword evidence="14" id="KW-0325">Glycoprotein</keyword>
<evidence type="ECO:0000256" key="5">
    <source>
        <dbReference type="ARBA" id="ARBA00022525"/>
    </source>
</evidence>
<accession>A0A061FA83</accession>
<feature type="chain" id="PRO_5005102765" description="Peroxidase" evidence="21">
    <location>
        <begin position="21"/>
        <end position="395"/>
    </location>
</feature>
<feature type="disulfide bond" evidence="20">
    <location>
        <begin position="115"/>
        <end position="120"/>
    </location>
</feature>
<dbReference type="OMA" id="AFDTHYY"/>
<evidence type="ECO:0000256" key="2">
    <source>
        <dbReference type="ARBA" id="ARBA00002322"/>
    </source>
</evidence>
<dbReference type="GO" id="GO:0006979">
    <property type="term" value="P:response to oxidative stress"/>
    <property type="evidence" value="ECO:0007669"/>
    <property type="project" value="UniProtKB-UniRule"/>
</dbReference>
<comment type="cofactor">
    <cofactor evidence="18 21">
        <name>Ca(2+)</name>
        <dbReference type="ChEBI" id="CHEBI:29108"/>
    </cofactor>
    <text evidence="18 21">Binds 2 calcium ions per subunit.</text>
</comment>
<dbReference type="GO" id="GO:0006950">
    <property type="term" value="P:response to stress"/>
    <property type="evidence" value="ECO:0000318"/>
    <property type="project" value="GO_Central"/>
</dbReference>
<keyword evidence="7 21" id="KW-0349">Heme</keyword>
<evidence type="ECO:0000259" key="22">
    <source>
        <dbReference type="PROSITE" id="PS50873"/>
    </source>
</evidence>
<dbReference type="Gramene" id="EOY13946">
    <property type="protein sequence ID" value="EOY13946"/>
    <property type="gene ID" value="TCM_032808"/>
</dbReference>
<evidence type="ECO:0000256" key="12">
    <source>
        <dbReference type="ARBA" id="ARBA00023004"/>
    </source>
</evidence>
<evidence type="ECO:0000256" key="15">
    <source>
        <dbReference type="ARBA" id="ARBA00023324"/>
    </source>
</evidence>
<keyword evidence="5 21" id="KW-0964">Secreted</keyword>
<dbReference type="PRINTS" id="PR00461">
    <property type="entry name" value="PLPEROXIDASE"/>
</dbReference>
<feature type="active site" description="Proton acceptor" evidence="16">
    <location>
        <position position="113"/>
    </location>
</feature>
<feature type="binding site" evidence="18">
    <location>
        <position position="121"/>
    </location>
    <ligand>
        <name>Ca(2+)</name>
        <dbReference type="ChEBI" id="CHEBI:29108"/>
        <label>1</label>
    </ligand>
</feature>
<dbReference type="SUPFAM" id="SSF48113">
    <property type="entry name" value="Heme-dependent peroxidases"/>
    <property type="match status" value="1"/>
</dbReference>
<feature type="binding site" evidence="18">
    <location>
        <position position="114"/>
    </location>
    <ligand>
        <name>Ca(2+)</name>
        <dbReference type="ChEBI" id="CHEBI:29108"/>
        <label>1</label>
    </ligand>
</feature>
<evidence type="ECO:0000256" key="3">
    <source>
        <dbReference type="ARBA" id="ARBA00004613"/>
    </source>
</evidence>
<dbReference type="AlphaFoldDB" id="A0A061FA83"/>
<dbReference type="HOGENOM" id="CLU_010543_0_1_1"/>
<evidence type="ECO:0000256" key="14">
    <source>
        <dbReference type="ARBA" id="ARBA00023180"/>
    </source>
</evidence>
<dbReference type="InterPro" id="IPR010255">
    <property type="entry name" value="Haem_peroxidase_sf"/>
</dbReference>
<feature type="domain" description="Plant heme peroxidase family profile" evidence="22">
    <location>
        <begin position="72"/>
        <end position="392"/>
    </location>
</feature>
<dbReference type="GO" id="GO:0005576">
    <property type="term" value="C:extracellular region"/>
    <property type="evidence" value="ECO:0007669"/>
    <property type="project" value="UniProtKB-SubCell"/>
</dbReference>
<comment type="function">
    <text evidence="2">Removal of H(2)O(2), oxidation of toxic reductants, biosynthesis and degradation of lignin, suberization, auxin catabolism, response to environmental stresses such as wounding, pathogen attack and oxidative stress. These functions might be dependent on each isozyme/isoform in each plant tissue.</text>
</comment>
<feature type="binding site" evidence="18">
    <location>
        <position position="319"/>
    </location>
    <ligand>
        <name>Ca(2+)</name>
        <dbReference type="ChEBI" id="CHEBI:29108"/>
        <label>2</label>
    </ligand>
</feature>
<comment type="similarity">
    <text evidence="21">Belongs to the peroxidase family. Classical plant (class III) peroxidase subfamily.</text>
</comment>
<feature type="site" description="Transition state stabilizer" evidence="19">
    <location>
        <position position="109"/>
    </location>
</feature>
<dbReference type="PANTHER" id="PTHR31235">
    <property type="entry name" value="PEROXIDASE 25-RELATED"/>
    <property type="match status" value="1"/>
</dbReference>
<dbReference type="GO" id="GO:0046872">
    <property type="term" value="F:metal ion binding"/>
    <property type="evidence" value="ECO:0007669"/>
    <property type="project" value="UniProtKB-UniRule"/>
</dbReference>
<feature type="binding site" evidence="18">
    <location>
        <position position="117"/>
    </location>
    <ligand>
        <name>Ca(2+)</name>
        <dbReference type="ChEBI" id="CHEBI:29108"/>
        <label>1</label>
    </ligand>
</feature>
<dbReference type="EC" id="1.11.1.7" evidence="4 21"/>
<evidence type="ECO:0000256" key="4">
    <source>
        <dbReference type="ARBA" id="ARBA00012313"/>
    </source>
</evidence>
<dbReference type="Gene3D" id="1.10.520.10">
    <property type="match status" value="1"/>
</dbReference>
<sequence>MRGLSIGVASVLLTIAVVISLKRSINEVKVPSWDGFHNIYLDNIEEDQEEEENDEEATTTTTTTTITSRGNYLDYDFYRNTCPQAETIVRSKMAEIVSRHNDVPAALLRLFFHDCFVKGCDASVILTDSKGERSNFTERQAVPNRTLKGFDIIDLIKEEVEKACPGVVSCADILALATRDGILLVGGPFYPVFTGRRDSIQSYFNEAVAEIPNPDGNLSETLFLFGLKGFDERETVSLLGAHNIGKISCEFIQNRLYNFLGTGQPDPSVPLDFLNEMRINCQEIRDSSNGMSPTATNPSISESTVFQGLTSISSGAGFDNHFYQNLIRGRGLLFSDQQLMADEKTARYVRDYAFGNGSAFRTDFARDMVKISVLDVLTGFQGQVRTNCSLPLYGS</sequence>
<proteinExistence type="inferred from homology"/>
<evidence type="ECO:0000256" key="16">
    <source>
        <dbReference type="PIRSR" id="PIRSR600823-1"/>
    </source>
</evidence>
<feature type="disulfide bond" evidence="20">
    <location>
        <begin position="249"/>
        <end position="281"/>
    </location>
</feature>
<evidence type="ECO:0000256" key="19">
    <source>
        <dbReference type="PIRSR" id="PIRSR600823-4"/>
    </source>
</evidence>
<name>A0A061FA83_THECC</name>
<dbReference type="InParanoid" id="A0A061FA83"/>
<feature type="binding site" evidence="18">
    <location>
        <position position="119"/>
    </location>
    <ligand>
        <name>Ca(2+)</name>
        <dbReference type="ChEBI" id="CHEBI:29108"/>
        <label>1</label>
    </ligand>
</feature>
<comment type="subcellular location">
    <subcellularLocation>
        <location evidence="3 21">Secreted</location>
    </subcellularLocation>
</comment>
<dbReference type="GO" id="GO:0020037">
    <property type="term" value="F:heme binding"/>
    <property type="evidence" value="ECO:0007669"/>
    <property type="project" value="UniProtKB-UniRule"/>
</dbReference>
<feature type="binding site" evidence="18">
    <location>
        <position position="123"/>
    </location>
    <ligand>
        <name>Ca(2+)</name>
        <dbReference type="ChEBI" id="CHEBI:29108"/>
        <label>1</label>
    </ligand>
</feature>
<keyword evidence="13 20" id="KW-1015">Disulfide bond</keyword>
<comment type="cofactor">
    <cofactor evidence="18 21">
        <name>heme b</name>
        <dbReference type="ChEBI" id="CHEBI:60344"/>
    </cofactor>
    <text evidence="18 21">Binds 1 heme b (iron(II)-protoporphyrin IX) group per subunit.</text>
</comment>
<gene>
    <name evidence="23" type="ORF">TCM_032808</name>
</gene>
<keyword evidence="6 21" id="KW-0575">Peroxidase</keyword>
<dbReference type="FunFam" id="1.10.420.10:FF:000001">
    <property type="entry name" value="Peroxidase"/>
    <property type="match status" value="1"/>
</dbReference>
<dbReference type="GO" id="GO:0042744">
    <property type="term" value="P:hydrogen peroxide catabolic process"/>
    <property type="evidence" value="ECO:0007669"/>
    <property type="project" value="UniProtKB-KW"/>
</dbReference>
<dbReference type="InterPro" id="IPR000823">
    <property type="entry name" value="Peroxidase_pln"/>
</dbReference>
<keyword evidence="8 18" id="KW-0479">Metal-binding</keyword>
<evidence type="ECO:0000256" key="8">
    <source>
        <dbReference type="ARBA" id="ARBA00022723"/>
    </source>
</evidence>
<feature type="binding site" description="axial binding residue" evidence="18">
    <location>
        <position position="242"/>
    </location>
    <ligand>
        <name>heme b</name>
        <dbReference type="ChEBI" id="CHEBI:60344"/>
    </ligand>
    <ligandPart>
        <name>Fe</name>
        <dbReference type="ChEBI" id="CHEBI:18248"/>
    </ligandPart>
</feature>
<dbReference type="CDD" id="cd00693">
    <property type="entry name" value="secretory_peroxidase"/>
    <property type="match status" value="1"/>
</dbReference>
<feature type="signal peptide" evidence="21">
    <location>
        <begin position="1"/>
        <end position="20"/>
    </location>
</feature>
<keyword evidence="9 21" id="KW-0732">Signal</keyword>
<evidence type="ECO:0000256" key="13">
    <source>
        <dbReference type="ARBA" id="ARBA00023157"/>
    </source>
</evidence>
<evidence type="ECO:0000256" key="9">
    <source>
        <dbReference type="ARBA" id="ARBA00022729"/>
    </source>
</evidence>
<dbReference type="EMBL" id="CM001885">
    <property type="protein sequence ID" value="EOY13946.1"/>
    <property type="molecule type" value="Genomic_DNA"/>
</dbReference>
<evidence type="ECO:0000256" key="18">
    <source>
        <dbReference type="PIRSR" id="PIRSR600823-3"/>
    </source>
</evidence>
<keyword evidence="12 18" id="KW-0408">Iron</keyword>